<dbReference type="InterPro" id="IPR000089">
    <property type="entry name" value="Biotin_lipoyl"/>
</dbReference>
<evidence type="ECO:0000256" key="6">
    <source>
        <dbReference type="ARBA" id="ARBA00023160"/>
    </source>
</evidence>
<dbReference type="PRINTS" id="PR01071">
    <property type="entry name" value="ACOABIOTINCC"/>
</dbReference>
<dbReference type="SUPFAM" id="SSF51230">
    <property type="entry name" value="Single hybrid motif"/>
    <property type="match status" value="1"/>
</dbReference>
<sequence length="134" mass="14125">MLKSICKKNSGTVLAEPAKVVNYKEPVQAVQTAATSSSAPEEANNTKTAATSSEDLDVITSPMVGTFYTSGSPGDEAFVQVGSSVSSNTVVCVIEAMKLFNDITADMNGEIAEILVSNGELVEYGQPLFKVRKK</sequence>
<evidence type="ECO:0000256" key="5">
    <source>
        <dbReference type="ARBA" id="ARBA00023098"/>
    </source>
</evidence>
<dbReference type="PANTHER" id="PTHR45266">
    <property type="entry name" value="OXALOACETATE DECARBOXYLASE ALPHA CHAIN"/>
    <property type="match status" value="1"/>
</dbReference>
<dbReference type="InterPro" id="IPR011053">
    <property type="entry name" value="Single_hybrid_motif"/>
</dbReference>
<dbReference type="PANTHER" id="PTHR45266:SF3">
    <property type="entry name" value="OXALOACETATE DECARBOXYLASE ALPHA CHAIN"/>
    <property type="match status" value="1"/>
</dbReference>
<feature type="region of interest" description="Disordered" evidence="9">
    <location>
        <begin position="32"/>
        <end position="52"/>
    </location>
</feature>
<keyword evidence="5 8" id="KW-0443">Lipid metabolism</keyword>
<evidence type="ECO:0000256" key="9">
    <source>
        <dbReference type="SAM" id="MobiDB-lite"/>
    </source>
</evidence>
<protein>
    <recommendedName>
        <fullName evidence="2 8">Biotin carboxyl carrier protein of acetyl-CoA carboxylase</fullName>
    </recommendedName>
</protein>
<dbReference type="EMBL" id="AODF01000015">
    <property type="protein sequence ID" value="EUJ31783.1"/>
    <property type="molecule type" value="Genomic_DNA"/>
</dbReference>
<dbReference type="PROSITE" id="PS50968">
    <property type="entry name" value="BIOTINYL_LIPOYL"/>
    <property type="match status" value="1"/>
</dbReference>
<keyword evidence="12" id="KW-1185">Reference proteome</keyword>
<reference evidence="11 12" key="1">
    <citation type="journal article" date="2014" name="Int. J. Syst. Evol. Microbiol.">
        <title>Listeria floridensis sp. nov., Listeria aquatica sp. nov., Listeria cornellensis sp. nov., Listeria riparia sp. nov. and Listeria grandensis sp. nov., from agricultural and natural environments.</title>
        <authorList>
            <person name="den Bakker H.C."/>
            <person name="Warchocki S."/>
            <person name="Wright E.M."/>
            <person name="Allred A.F."/>
            <person name="Ahlstrom C."/>
            <person name="Manuel C.S."/>
            <person name="Stasiewicz M.J."/>
            <person name="Burrell A."/>
            <person name="Roof S."/>
            <person name="Strawn L."/>
            <person name="Fortes E.D."/>
            <person name="Nightingale K.K."/>
            <person name="Kephart D."/>
            <person name="Wiedmann M."/>
        </authorList>
    </citation>
    <scope>NUCLEOTIDE SEQUENCE [LARGE SCALE GENOMIC DNA]</scope>
    <source>
        <strain evidence="11 12">FSL S10-1187</strain>
    </source>
</reference>
<keyword evidence="3 8" id="KW-0444">Lipid biosynthesis</keyword>
<evidence type="ECO:0000313" key="11">
    <source>
        <dbReference type="EMBL" id="EUJ31783.1"/>
    </source>
</evidence>
<feature type="domain" description="Lipoyl-binding" evidence="10">
    <location>
        <begin position="56"/>
        <end position="132"/>
    </location>
</feature>
<accession>A0ABN0RF59</accession>
<evidence type="ECO:0000256" key="2">
    <source>
        <dbReference type="ARBA" id="ARBA00017562"/>
    </source>
</evidence>
<dbReference type="InterPro" id="IPR001882">
    <property type="entry name" value="Biotin_BS"/>
</dbReference>
<organism evidence="11 12">
    <name type="scientific">Listeria floridensis FSL S10-1187</name>
    <dbReference type="NCBI Taxonomy" id="1265817"/>
    <lineage>
        <taxon>Bacteria</taxon>
        <taxon>Bacillati</taxon>
        <taxon>Bacillota</taxon>
        <taxon>Bacilli</taxon>
        <taxon>Bacillales</taxon>
        <taxon>Listeriaceae</taxon>
        <taxon>Listeria</taxon>
    </lineage>
</organism>
<comment type="caution">
    <text evidence="11">The sequence shown here is derived from an EMBL/GenBank/DDBJ whole genome shotgun (WGS) entry which is preliminary data.</text>
</comment>
<dbReference type="NCBIfam" id="TIGR00531">
    <property type="entry name" value="BCCP"/>
    <property type="match status" value="1"/>
</dbReference>
<evidence type="ECO:0000256" key="7">
    <source>
        <dbReference type="ARBA" id="ARBA00023267"/>
    </source>
</evidence>
<dbReference type="Pfam" id="PF00364">
    <property type="entry name" value="Biotin_lipoyl"/>
    <property type="match status" value="1"/>
</dbReference>
<dbReference type="Proteomes" id="UP000019249">
    <property type="component" value="Unassembled WGS sequence"/>
</dbReference>
<evidence type="ECO:0000259" key="10">
    <source>
        <dbReference type="PROSITE" id="PS50968"/>
    </source>
</evidence>
<name>A0ABN0RF59_9LIST</name>
<dbReference type="InterPro" id="IPR050709">
    <property type="entry name" value="Biotin_Carboxyl_Carrier/Decarb"/>
</dbReference>
<evidence type="ECO:0000256" key="3">
    <source>
        <dbReference type="ARBA" id="ARBA00022516"/>
    </source>
</evidence>
<evidence type="ECO:0000313" key="12">
    <source>
        <dbReference type="Proteomes" id="UP000019249"/>
    </source>
</evidence>
<keyword evidence="6 8" id="KW-0275">Fatty acid biosynthesis</keyword>
<keyword evidence="4 8" id="KW-0276">Fatty acid metabolism</keyword>
<evidence type="ECO:0000256" key="1">
    <source>
        <dbReference type="ARBA" id="ARBA00005194"/>
    </source>
</evidence>
<evidence type="ECO:0000256" key="8">
    <source>
        <dbReference type="RuleBase" id="RU364072"/>
    </source>
</evidence>
<keyword evidence="7 8" id="KW-0092">Biotin</keyword>
<dbReference type="InterPro" id="IPR001249">
    <property type="entry name" value="AcCoA_biotinCC"/>
</dbReference>
<evidence type="ECO:0000256" key="4">
    <source>
        <dbReference type="ARBA" id="ARBA00022832"/>
    </source>
</evidence>
<gene>
    <name evidence="11" type="ORF">MFLO_08227</name>
</gene>
<comment type="pathway">
    <text evidence="1 8">Lipid metabolism; fatty acid biosynthesis.</text>
</comment>
<feature type="compositionally biased region" description="Polar residues" evidence="9">
    <location>
        <begin position="43"/>
        <end position="52"/>
    </location>
</feature>
<proteinExistence type="predicted"/>
<comment type="function">
    <text evidence="8">This protein is a component of the acetyl coenzyme A carboxylase complex; first, biotin carboxylase catalyzes the carboxylation of the carrier protein and then the transcarboxylase transfers the carboxyl group to form malonyl-CoA.</text>
</comment>
<dbReference type="Gene3D" id="2.40.50.100">
    <property type="match status" value="1"/>
</dbReference>
<dbReference type="CDD" id="cd06850">
    <property type="entry name" value="biotinyl_domain"/>
    <property type="match status" value="1"/>
</dbReference>
<dbReference type="PROSITE" id="PS00188">
    <property type="entry name" value="BIOTIN"/>
    <property type="match status" value="1"/>
</dbReference>